<evidence type="ECO:0000256" key="3">
    <source>
        <dbReference type="ARBA" id="ARBA00022692"/>
    </source>
</evidence>
<feature type="transmembrane region" description="Helical" evidence="6">
    <location>
        <begin position="19"/>
        <end position="37"/>
    </location>
</feature>
<keyword evidence="3 6" id="KW-0812">Transmembrane</keyword>
<dbReference type="PANTHER" id="PTHR38459:SF6">
    <property type="entry name" value="ARABINOGALACTAN BIOSYNTHESIS RECRUITING PROTEIN RV3789"/>
    <property type="match status" value="1"/>
</dbReference>
<name>A0A7G7CSI4_9CORY</name>
<feature type="transmembrane region" description="Helical" evidence="6">
    <location>
        <begin position="113"/>
        <end position="134"/>
    </location>
</feature>
<evidence type="ECO:0000313" key="9">
    <source>
        <dbReference type="Proteomes" id="UP000515743"/>
    </source>
</evidence>
<sequence>MSVSELSESQTLSAQSIKFLITGGISAVIDLSLTWLFQIALDLLAPTEARTVGFVAGTLAAYILNRRWTFRAAPSKRRFVAVALTYGVTYMVNILLTRWGFAYFDDTLGWPSTVALVATFVVAQLVASLINFLVQRFLIFRTTHRKLEFVG</sequence>
<evidence type="ECO:0000256" key="1">
    <source>
        <dbReference type="ARBA" id="ARBA00004141"/>
    </source>
</evidence>
<dbReference type="GO" id="GO:0000271">
    <property type="term" value="P:polysaccharide biosynthetic process"/>
    <property type="evidence" value="ECO:0007669"/>
    <property type="project" value="InterPro"/>
</dbReference>
<proteinExistence type="inferred from homology"/>
<dbReference type="InterPro" id="IPR051401">
    <property type="entry name" value="GtrA_CellWall_Glycosyl"/>
</dbReference>
<feature type="transmembrane region" description="Helical" evidence="6">
    <location>
        <begin position="79"/>
        <end position="101"/>
    </location>
</feature>
<keyword evidence="4 6" id="KW-1133">Transmembrane helix</keyword>
<dbReference type="Proteomes" id="UP000515743">
    <property type="component" value="Chromosome"/>
</dbReference>
<dbReference type="KEGG" id="cik:H0194_06255"/>
<feature type="transmembrane region" description="Helical" evidence="6">
    <location>
        <begin position="49"/>
        <end position="67"/>
    </location>
</feature>
<dbReference type="GO" id="GO:0005886">
    <property type="term" value="C:plasma membrane"/>
    <property type="evidence" value="ECO:0007669"/>
    <property type="project" value="TreeGrafter"/>
</dbReference>
<keyword evidence="9" id="KW-1185">Reference proteome</keyword>
<evidence type="ECO:0000259" key="7">
    <source>
        <dbReference type="Pfam" id="PF04138"/>
    </source>
</evidence>
<reference evidence="8 9" key="1">
    <citation type="submission" date="2020-07" db="EMBL/GenBank/DDBJ databases">
        <title>Complete genome and description of Corynebacterium incognita strain Marseille-Q3630 sp. nov.</title>
        <authorList>
            <person name="Boxberger M."/>
        </authorList>
    </citation>
    <scope>NUCLEOTIDE SEQUENCE [LARGE SCALE GENOMIC DNA]</scope>
    <source>
        <strain evidence="8 9">Marseille-Q3630</strain>
    </source>
</reference>
<dbReference type="PANTHER" id="PTHR38459">
    <property type="entry name" value="PROPHAGE BACTOPRENOL-LINKED GLUCOSE TRANSLOCASE HOMOLOG"/>
    <property type="match status" value="1"/>
</dbReference>
<dbReference type="EMBL" id="CP059404">
    <property type="protein sequence ID" value="QNE90550.1"/>
    <property type="molecule type" value="Genomic_DNA"/>
</dbReference>
<gene>
    <name evidence="8" type="ORF">H0194_06255</name>
</gene>
<accession>A0A7G7CSI4</accession>
<feature type="domain" description="GtrA/DPMS transmembrane" evidence="7">
    <location>
        <begin position="18"/>
        <end position="140"/>
    </location>
</feature>
<comment type="similarity">
    <text evidence="2">Belongs to the GtrA family.</text>
</comment>
<evidence type="ECO:0000256" key="6">
    <source>
        <dbReference type="SAM" id="Phobius"/>
    </source>
</evidence>
<evidence type="ECO:0000256" key="4">
    <source>
        <dbReference type="ARBA" id="ARBA00022989"/>
    </source>
</evidence>
<dbReference type="Pfam" id="PF04138">
    <property type="entry name" value="GtrA_DPMS_TM"/>
    <property type="match status" value="1"/>
</dbReference>
<keyword evidence="5 6" id="KW-0472">Membrane</keyword>
<evidence type="ECO:0000256" key="2">
    <source>
        <dbReference type="ARBA" id="ARBA00009399"/>
    </source>
</evidence>
<dbReference type="AlphaFoldDB" id="A0A7G7CSI4"/>
<dbReference type="InterPro" id="IPR007267">
    <property type="entry name" value="GtrA_DPMS_TM"/>
</dbReference>
<evidence type="ECO:0000313" key="8">
    <source>
        <dbReference type="EMBL" id="QNE90550.1"/>
    </source>
</evidence>
<evidence type="ECO:0000256" key="5">
    <source>
        <dbReference type="ARBA" id="ARBA00023136"/>
    </source>
</evidence>
<comment type="subcellular location">
    <subcellularLocation>
        <location evidence="1">Membrane</location>
        <topology evidence="1">Multi-pass membrane protein</topology>
    </subcellularLocation>
</comment>
<protein>
    <submittedName>
        <fullName evidence="8">GtrA family protein</fullName>
    </submittedName>
</protein>
<organism evidence="8 9">
    <name type="scientific">Corynebacterium incognita</name>
    <dbReference type="NCBI Taxonomy" id="2754725"/>
    <lineage>
        <taxon>Bacteria</taxon>
        <taxon>Bacillati</taxon>
        <taxon>Actinomycetota</taxon>
        <taxon>Actinomycetes</taxon>
        <taxon>Mycobacteriales</taxon>
        <taxon>Corynebacteriaceae</taxon>
        <taxon>Corynebacterium</taxon>
    </lineage>
</organism>